<name>A0A5N3UL16_MUNMU</name>
<evidence type="ECO:0000313" key="2">
    <source>
        <dbReference type="EMBL" id="KAB0337334.1"/>
    </source>
</evidence>
<accession>A0A5N3UL16</accession>
<feature type="compositionally biased region" description="Polar residues" evidence="1">
    <location>
        <begin position="17"/>
        <end position="26"/>
    </location>
</feature>
<evidence type="ECO:0000256" key="1">
    <source>
        <dbReference type="SAM" id="MobiDB-lite"/>
    </source>
</evidence>
<gene>
    <name evidence="3" type="ORF">FD754_025246</name>
    <name evidence="2" type="ORF">FD754_025247</name>
</gene>
<feature type="compositionally biased region" description="Low complexity" evidence="1">
    <location>
        <begin position="192"/>
        <end position="205"/>
    </location>
</feature>
<reference evidence="2 4" key="1">
    <citation type="submission" date="2019-06" db="EMBL/GenBank/DDBJ databases">
        <title>Discovery of a novel chromosome fission-fusion reversal in muntjac.</title>
        <authorList>
            <person name="Mudd A.B."/>
            <person name="Bredeson J.V."/>
            <person name="Baum R."/>
            <person name="Hockemeyer D."/>
            <person name="Rokhsar D.S."/>
        </authorList>
    </citation>
    <scope>NUCLEOTIDE SEQUENCE [LARGE SCALE GENOMIC DNA]</scope>
    <source>
        <strain evidence="2">UTSW_UCB_Mm</strain>
        <tissue evidence="2">Fibroblast cell line</tissue>
    </source>
</reference>
<evidence type="ECO:0000313" key="3">
    <source>
        <dbReference type="EMBL" id="KAB0337335.1"/>
    </source>
</evidence>
<dbReference type="EMBL" id="VCEA01010146">
    <property type="protein sequence ID" value="KAB0337335.1"/>
    <property type="molecule type" value="Genomic_DNA"/>
</dbReference>
<dbReference type="Proteomes" id="UP000326458">
    <property type="component" value="Unassembled WGS sequence"/>
</dbReference>
<feature type="region of interest" description="Disordered" evidence="1">
    <location>
        <begin position="185"/>
        <end position="215"/>
    </location>
</feature>
<feature type="compositionally biased region" description="Polar residues" evidence="1">
    <location>
        <begin position="141"/>
        <end position="158"/>
    </location>
</feature>
<sequence length="282" mass="31051">MPGDEGEPPTHARPTSPLWTPSSGRNIPNVDSEEALEKWQDQPKSPDHAAANEEGNNAVLGLSFHRNHWMSLEDVAFTSVHQNDKADMVDLQDSIKSFTYELNLHGFSIIHHSCRSAGKKRMTIYHYSKFHRDKPLLQKPATGTTATPKSKKQGTSTVHGTLGQHSFVFCGLWFMGSGARGPRSSHLLSEQGCPSGEGPSSNGESVAPATAERDGAWELPQSSPRYLDYGSAMILYNTYDSIMRGAISFVAPNEVPEAEEEQEESSDYKCALCEEFKDKPNP</sequence>
<evidence type="ECO:0000313" key="4">
    <source>
        <dbReference type="Proteomes" id="UP000326458"/>
    </source>
</evidence>
<organism evidence="2 4">
    <name type="scientific">Muntiacus muntjak</name>
    <name type="common">Barking deer</name>
    <name type="synonym">Indian muntjac</name>
    <dbReference type="NCBI Taxonomy" id="9888"/>
    <lineage>
        <taxon>Eukaryota</taxon>
        <taxon>Metazoa</taxon>
        <taxon>Chordata</taxon>
        <taxon>Craniata</taxon>
        <taxon>Vertebrata</taxon>
        <taxon>Euteleostomi</taxon>
        <taxon>Mammalia</taxon>
        <taxon>Eutheria</taxon>
        <taxon>Laurasiatheria</taxon>
        <taxon>Artiodactyla</taxon>
        <taxon>Ruminantia</taxon>
        <taxon>Pecora</taxon>
        <taxon>Cervidae</taxon>
        <taxon>Muntiacinae</taxon>
        <taxon>Muntiacus</taxon>
    </lineage>
</organism>
<protein>
    <recommendedName>
        <fullName evidence="5">HSF-type DNA-binding domain-containing protein</fullName>
    </recommendedName>
</protein>
<dbReference type="EMBL" id="VCEA01010147">
    <property type="protein sequence ID" value="KAB0337334.1"/>
    <property type="molecule type" value="Genomic_DNA"/>
</dbReference>
<evidence type="ECO:0008006" key="5">
    <source>
        <dbReference type="Google" id="ProtNLM"/>
    </source>
</evidence>
<feature type="region of interest" description="Disordered" evidence="1">
    <location>
        <begin position="1"/>
        <end position="29"/>
    </location>
</feature>
<comment type="caution">
    <text evidence="2">The sequence shown here is derived from an EMBL/GenBank/DDBJ whole genome shotgun (WGS) entry which is preliminary data.</text>
</comment>
<keyword evidence="4" id="KW-1185">Reference proteome</keyword>
<dbReference type="AlphaFoldDB" id="A0A5N3UL16"/>
<feature type="region of interest" description="Disordered" evidence="1">
    <location>
        <begin position="136"/>
        <end position="158"/>
    </location>
</feature>
<proteinExistence type="predicted"/>